<accession>A0A9X5I426</accession>
<gene>
    <name evidence="1" type="ORF">QH73_0005525</name>
</gene>
<sequence length="155" mass="16685">MSGKERENWYKHARCLLLGVLATVAIATEAIAHKVEISGDVGGTIHLEPNDNPQAGKATLAWIALTRKGGQTIPLQQCNCQLAVYAEPRQKNAAPLLQPSLKAVTAEKYQGIPGVEIIFPKPGAYQVELKGTPKAGANFKPFQLNFDVTVAARAR</sequence>
<evidence type="ECO:0000313" key="1">
    <source>
        <dbReference type="EMBL" id="NHC34127.1"/>
    </source>
</evidence>
<reference evidence="1 2" key="1">
    <citation type="journal article" date="2015" name="Genome Announc.">
        <title>Draft Genome Sequence of the Terrestrial Cyanobacterium Scytonema millei VB511283, Isolated from Eastern India.</title>
        <authorList>
            <person name="Sen D."/>
            <person name="Chandrababunaidu M.M."/>
            <person name="Singh D."/>
            <person name="Sanghi N."/>
            <person name="Ghorai A."/>
            <person name="Mishra G.P."/>
            <person name="Madduluri M."/>
            <person name="Adhikary S.P."/>
            <person name="Tripathy S."/>
        </authorList>
    </citation>
    <scope>NUCLEOTIDE SEQUENCE [LARGE SCALE GENOMIC DNA]</scope>
    <source>
        <strain evidence="1 2">VB511283</strain>
    </source>
</reference>
<evidence type="ECO:0000313" key="2">
    <source>
        <dbReference type="Proteomes" id="UP000031532"/>
    </source>
</evidence>
<keyword evidence="2" id="KW-1185">Reference proteome</keyword>
<organism evidence="1 2">
    <name type="scientific">Scytonema millei VB511283</name>
    <dbReference type="NCBI Taxonomy" id="1245923"/>
    <lineage>
        <taxon>Bacteria</taxon>
        <taxon>Bacillati</taxon>
        <taxon>Cyanobacteriota</taxon>
        <taxon>Cyanophyceae</taxon>
        <taxon>Nostocales</taxon>
        <taxon>Scytonemataceae</taxon>
        <taxon>Scytonema</taxon>
    </lineage>
</organism>
<dbReference type="EMBL" id="JTJC03000001">
    <property type="protein sequence ID" value="NHC34127.1"/>
    <property type="molecule type" value="Genomic_DNA"/>
</dbReference>
<dbReference type="OrthoDB" id="509850at2"/>
<comment type="caution">
    <text evidence="1">The sequence shown here is derived from an EMBL/GenBank/DDBJ whole genome shotgun (WGS) entry which is preliminary data.</text>
</comment>
<dbReference type="AlphaFoldDB" id="A0A9X5I426"/>
<protein>
    <submittedName>
        <fullName evidence="1">Uncharacterized protein</fullName>
    </submittedName>
</protein>
<name>A0A9X5I426_9CYAN</name>
<proteinExistence type="predicted"/>
<dbReference type="Proteomes" id="UP000031532">
    <property type="component" value="Unassembled WGS sequence"/>
</dbReference>